<feature type="transmembrane region" description="Helical" evidence="1">
    <location>
        <begin position="75"/>
        <end position="97"/>
    </location>
</feature>
<evidence type="ECO:0000313" key="3">
    <source>
        <dbReference type="Proteomes" id="UP000688137"/>
    </source>
</evidence>
<feature type="transmembrane region" description="Helical" evidence="1">
    <location>
        <begin position="44"/>
        <end position="69"/>
    </location>
</feature>
<dbReference type="AlphaFoldDB" id="A0A8S1L674"/>
<keyword evidence="1" id="KW-0472">Membrane</keyword>
<evidence type="ECO:0000313" key="2">
    <source>
        <dbReference type="EMBL" id="CAD8061053.1"/>
    </source>
</evidence>
<proteinExistence type="predicted"/>
<comment type="caution">
    <text evidence="2">The sequence shown here is derived from an EMBL/GenBank/DDBJ whole genome shotgun (WGS) entry which is preliminary data.</text>
</comment>
<reference evidence="2" key="1">
    <citation type="submission" date="2021-01" db="EMBL/GenBank/DDBJ databases">
        <authorList>
            <consortium name="Genoscope - CEA"/>
            <person name="William W."/>
        </authorList>
    </citation>
    <scope>NUCLEOTIDE SEQUENCE</scope>
</reference>
<sequence length="123" mass="14414">MYQRTILEDNENIQEDCKPKRYAASLEGQNFKKKQTNQASIQEWVGLIGIIVVTYLLIILVWALCFIGIDSNFKVTVGIFMVLFVLFVIGILIYWYYGLKSREELIRSMMLSKWQDSSYEINN</sequence>
<keyword evidence="1" id="KW-0812">Transmembrane</keyword>
<evidence type="ECO:0000256" key="1">
    <source>
        <dbReference type="SAM" id="Phobius"/>
    </source>
</evidence>
<accession>A0A8S1L674</accession>
<gene>
    <name evidence="2" type="ORF">PPRIM_AZ9-3.1.T0310115</name>
</gene>
<dbReference type="EMBL" id="CAJJDM010000030">
    <property type="protein sequence ID" value="CAD8061053.1"/>
    <property type="molecule type" value="Genomic_DNA"/>
</dbReference>
<organism evidence="2 3">
    <name type="scientific">Paramecium primaurelia</name>
    <dbReference type="NCBI Taxonomy" id="5886"/>
    <lineage>
        <taxon>Eukaryota</taxon>
        <taxon>Sar</taxon>
        <taxon>Alveolata</taxon>
        <taxon>Ciliophora</taxon>
        <taxon>Intramacronucleata</taxon>
        <taxon>Oligohymenophorea</taxon>
        <taxon>Peniculida</taxon>
        <taxon>Parameciidae</taxon>
        <taxon>Paramecium</taxon>
    </lineage>
</organism>
<keyword evidence="1" id="KW-1133">Transmembrane helix</keyword>
<protein>
    <submittedName>
        <fullName evidence="2">Uncharacterized protein</fullName>
    </submittedName>
</protein>
<keyword evidence="3" id="KW-1185">Reference proteome</keyword>
<dbReference type="OMA" id="NIQEDCK"/>
<dbReference type="Proteomes" id="UP000688137">
    <property type="component" value="Unassembled WGS sequence"/>
</dbReference>
<name>A0A8S1L674_PARPR</name>